<dbReference type="PROSITE" id="PS01032">
    <property type="entry name" value="PPM_1"/>
    <property type="match status" value="1"/>
</dbReference>
<evidence type="ECO:0000313" key="9">
    <source>
        <dbReference type="EMBL" id="CAF3801124.1"/>
    </source>
</evidence>
<evidence type="ECO:0000256" key="3">
    <source>
        <dbReference type="ARBA" id="ARBA00022912"/>
    </source>
</evidence>
<dbReference type="PANTHER" id="PTHR47992">
    <property type="entry name" value="PROTEIN PHOSPHATASE"/>
    <property type="match status" value="1"/>
</dbReference>
<dbReference type="InterPro" id="IPR045294">
    <property type="entry name" value="Complex1_LYR_LYRM1"/>
</dbReference>
<dbReference type="AlphaFoldDB" id="A0A813W0Y6"/>
<protein>
    <recommendedName>
        <fullName evidence="5">PPM-type phosphatase domain-containing protein</fullName>
    </recommendedName>
</protein>
<evidence type="ECO:0000313" key="8">
    <source>
        <dbReference type="EMBL" id="CAF3635996.1"/>
    </source>
</evidence>
<proteinExistence type="inferred from homology"/>
<dbReference type="Proteomes" id="UP000663829">
    <property type="component" value="Unassembled WGS sequence"/>
</dbReference>
<dbReference type="InterPro" id="IPR000222">
    <property type="entry name" value="PP2C_BS"/>
</dbReference>
<dbReference type="OrthoDB" id="10264738at2759"/>
<name>A0A813W0Y6_9BILA</name>
<accession>A0A813W0Y6</accession>
<dbReference type="CDD" id="cd20261">
    <property type="entry name" value="Complex1_LYR_LYRM1"/>
    <property type="match status" value="1"/>
</dbReference>
<dbReference type="GO" id="GO:0046872">
    <property type="term" value="F:metal ion binding"/>
    <property type="evidence" value="ECO:0007669"/>
    <property type="project" value="UniProtKB-KW"/>
</dbReference>
<dbReference type="Pfam" id="PF00481">
    <property type="entry name" value="PP2C"/>
    <property type="match status" value="1"/>
</dbReference>
<dbReference type="InterPro" id="IPR036457">
    <property type="entry name" value="PPM-type-like_dom_sf"/>
</dbReference>
<keyword evidence="1" id="KW-0479">Metal-binding</keyword>
<comment type="similarity">
    <text evidence="4">Belongs to the PP2C family.</text>
</comment>
<sequence>MQGWRNSMEDAHTCLLTLPGDESTAYFAVYDGHGGTNASRYCSKHLHKYILQQPEFKEGNIEQAIKYGYTELDKQMQDDNKNMKYGLTGTTAVSVLIKNDKLYCGNVGDSRAIGSIDGIAEILSKDHKPDLAEERKRIESAGGFVEDNRVMGNLAMSRALACDGIWDVMNNEHVLKFVRQRIAKQQKPNEICEELANKCLAPSKLVRSGVGFDNITVILVCLLKYYENYQKLAHKCAKDSVADSKPLSDPFTSTERLTTRFTPLTDRRGILKKLKPTTSVHETQRHFSSLSHTQNFLYKVQLPKATQMLMLNLYKRIIQLSRTWQALNTNETENERLYIRNEARQLFRQNKAVRCIEDATEIEEHIREAKARLDLAIHYKNPYPRPVHLPTWSLPPSHSRTRYKSEYITDEISKPIYIKSYQVKEVEEDEKQTEK</sequence>
<dbReference type="Pfam" id="PF05347">
    <property type="entry name" value="Complex1_LYR"/>
    <property type="match status" value="1"/>
</dbReference>
<evidence type="ECO:0000259" key="5">
    <source>
        <dbReference type="PROSITE" id="PS51746"/>
    </source>
</evidence>
<dbReference type="Proteomes" id="UP000681722">
    <property type="component" value="Unassembled WGS sequence"/>
</dbReference>
<keyword evidence="10" id="KW-1185">Reference proteome</keyword>
<evidence type="ECO:0000256" key="1">
    <source>
        <dbReference type="ARBA" id="ARBA00022723"/>
    </source>
</evidence>
<dbReference type="Gene3D" id="3.60.40.10">
    <property type="entry name" value="PPM-type phosphatase domain"/>
    <property type="match status" value="2"/>
</dbReference>
<keyword evidence="3 4" id="KW-0904">Protein phosphatase</keyword>
<keyword evidence="2 4" id="KW-0378">Hydrolase</keyword>
<dbReference type="GO" id="GO:0004722">
    <property type="term" value="F:protein serine/threonine phosphatase activity"/>
    <property type="evidence" value="ECO:0007669"/>
    <property type="project" value="InterPro"/>
</dbReference>
<dbReference type="SUPFAM" id="SSF81606">
    <property type="entry name" value="PP2C-like"/>
    <property type="match status" value="1"/>
</dbReference>
<comment type="caution">
    <text evidence="6">The sequence shown here is derived from an EMBL/GenBank/DDBJ whole genome shotgun (WGS) entry which is preliminary data.</text>
</comment>
<gene>
    <name evidence="6" type="ORF">GPM918_LOCUS5938</name>
    <name evidence="7" type="ORF">OVA965_LOCUS16086</name>
    <name evidence="8" type="ORF">SRO942_LOCUS5938</name>
    <name evidence="9" type="ORF">TMI583_LOCUS16091</name>
</gene>
<evidence type="ECO:0000313" key="10">
    <source>
        <dbReference type="Proteomes" id="UP000663829"/>
    </source>
</evidence>
<dbReference type="Proteomes" id="UP000682733">
    <property type="component" value="Unassembled WGS sequence"/>
</dbReference>
<reference evidence="6" key="1">
    <citation type="submission" date="2021-02" db="EMBL/GenBank/DDBJ databases">
        <authorList>
            <person name="Nowell W R."/>
        </authorList>
    </citation>
    <scope>NUCLEOTIDE SEQUENCE</scope>
</reference>
<organism evidence="6 10">
    <name type="scientific">Didymodactylos carnosus</name>
    <dbReference type="NCBI Taxonomy" id="1234261"/>
    <lineage>
        <taxon>Eukaryota</taxon>
        <taxon>Metazoa</taxon>
        <taxon>Spiralia</taxon>
        <taxon>Gnathifera</taxon>
        <taxon>Rotifera</taxon>
        <taxon>Eurotatoria</taxon>
        <taxon>Bdelloidea</taxon>
        <taxon>Philodinida</taxon>
        <taxon>Philodinidae</taxon>
        <taxon>Didymodactylos</taxon>
    </lineage>
</organism>
<dbReference type="PROSITE" id="PS51746">
    <property type="entry name" value="PPM_2"/>
    <property type="match status" value="1"/>
</dbReference>
<dbReference type="InterPro" id="IPR008011">
    <property type="entry name" value="Complex1_LYR_dom"/>
</dbReference>
<dbReference type="EMBL" id="CAJOBC010000887">
    <property type="protein sequence ID" value="CAF3635996.1"/>
    <property type="molecule type" value="Genomic_DNA"/>
</dbReference>
<evidence type="ECO:0000313" key="6">
    <source>
        <dbReference type="EMBL" id="CAF0848346.1"/>
    </source>
</evidence>
<dbReference type="EMBL" id="CAJNOK010007388">
    <property type="protein sequence ID" value="CAF1032946.1"/>
    <property type="molecule type" value="Genomic_DNA"/>
</dbReference>
<dbReference type="EMBL" id="CAJOBA010007397">
    <property type="protein sequence ID" value="CAF3801124.1"/>
    <property type="molecule type" value="Genomic_DNA"/>
</dbReference>
<dbReference type="InterPro" id="IPR001932">
    <property type="entry name" value="PPM-type_phosphatase-like_dom"/>
</dbReference>
<dbReference type="Proteomes" id="UP000677228">
    <property type="component" value="Unassembled WGS sequence"/>
</dbReference>
<dbReference type="SMART" id="SM00332">
    <property type="entry name" value="PP2Cc"/>
    <property type="match status" value="1"/>
</dbReference>
<dbReference type="InterPro" id="IPR015655">
    <property type="entry name" value="PP2C"/>
</dbReference>
<evidence type="ECO:0000256" key="4">
    <source>
        <dbReference type="RuleBase" id="RU003465"/>
    </source>
</evidence>
<evidence type="ECO:0000256" key="2">
    <source>
        <dbReference type="ARBA" id="ARBA00022801"/>
    </source>
</evidence>
<dbReference type="EMBL" id="CAJNOQ010000887">
    <property type="protein sequence ID" value="CAF0848346.1"/>
    <property type="molecule type" value="Genomic_DNA"/>
</dbReference>
<evidence type="ECO:0000313" key="7">
    <source>
        <dbReference type="EMBL" id="CAF1032946.1"/>
    </source>
</evidence>
<feature type="domain" description="PPM-type phosphatase" evidence="5">
    <location>
        <begin position="1"/>
        <end position="222"/>
    </location>
</feature>
<dbReference type="CDD" id="cd00143">
    <property type="entry name" value="PP2Cc"/>
    <property type="match status" value="1"/>
</dbReference>